<dbReference type="Proteomes" id="UP000887159">
    <property type="component" value="Unassembled WGS sequence"/>
</dbReference>
<evidence type="ECO:0000313" key="1">
    <source>
        <dbReference type="EMBL" id="GFY16444.1"/>
    </source>
</evidence>
<name>A0A8X6VKP6_TRICX</name>
<sequence>MQHPERSMKITWNLQHALAERSVIPRRKQRPAFDQVSELDRGRIVAYRDCGLSIRKISSRMDETKQL</sequence>
<dbReference type="EMBL" id="BMAU01021338">
    <property type="protein sequence ID" value="GFY16444.1"/>
    <property type="molecule type" value="Genomic_DNA"/>
</dbReference>
<organism evidence="1 2">
    <name type="scientific">Trichonephila clavipes</name>
    <name type="common">Golden silk orbweaver</name>
    <name type="synonym">Nephila clavipes</name>
    <dbReference type="NCBI Taxonomy" id="2585209"/>
    <lineage>
        <taxon>Eukaryota</taxon>
        <taxon>Metazoa</taxon>
        <taxon>Ecdysozoa</taxon>
        <taxon>Arthropoda</taxon>
        <taxon>Chelicerata</taxon>
        <taxon>Arachnida</taxon>
        <taxon>Araneae</taxon>
        <taxon>Araneomorphae</taxon>
        <taxon>Entelegynae</taxon>
        <taxon>Araneoidea</taxon>
        <taxon>Nephilidae</taxon>
        <taxon>Trichonephila</taxon>
    </lineage>
</organism>
<comment type="caution">
    <text evidence="1">The sequence shown here is derived from an EMBL/GenBank/DDBJ whole genome shotgun (WGS) entry which is preliminary data.</text>
</comment>
<gene>
    <name evidence="1" type="ORF">TNCV_2350871</name>
</gene>
<proteinExistence type="predicted"/>
<reference evidence="1" key="1">
    <citation type="submission" date="2020-08" db="EMBL/GenBank/DDBJ databases">
        <title>Multicomponent nature underlies the extraordinary mechanical properties of spider dragline silk.</title>
        <authorList>
            <person name="Kono N."/>
            <person name="Nakamura H."/>
            <person name="Mori M."/>
            <person name="Yoshida Y."/>
            <person name="Ohtoshi R."/>
            <person name="Malay A.D."/>
            <person name="Moran D.A.P."/>
            <person name="Tomita M."/>
            <person name="Numata K."/>
            <person name="Arakawa K."/>
        </authorList>
    </citation>
    <scope>NUCLEOTIDE SEQUENCE</scope>
</reference>
<accession>A0A8X6VKP6</accession>
<evidence type="ECO:0000313" key="2">
    <source>
        <dbReference type="Proteomes" id="UP000887159"/>
    </source>
</evidence>
<protein>
    <recommendedName>
        <fullName evidence="3">Transposase IS30-like HTH domain-containing protein</fullName>
    </recommendedName>
</protein>
<dbReference type="AlphaFoldDB" id="A0A8X6VKP6"/>
<evidence type="ECO:0008006" key="3">
    <source>
        <dbReference type="Google" id="ProtNLM"/>
    </source>
</evidence>
<keyword evidence="2" id="KW-1185">Reference proteome</keyword>